<dbReference type="Pfam" id="PF00561">
    <property type="entry name" value="Abhydrolase_1"/>
    <property type="match status" value="1"/>
</dbReference>
<name>A0A9P0TL58_PIEBR</name>
<protein>
    <recommendedName>
        <fullName evidence="1">AB hydrolase-1 domain-containing protein</fullName>
    </recommendedName>
</protein>
<gene>
    <name evidence="2" type="ORF">PIBRA_LOCUS10465</name>
</gene>
<organism evidence="2 3">
    <name type="scientific">Pieris brassicae</name>
    <name type="common">White butterfly</name>
    <name type="synonym">Large white butterfly</name>
    <dbReference type="NCBI Taxonomy" id="7116"/>
    <lineage>
        <taxon>Eukaryota</taxon>
        <taxon>Metazoa</taxon>
        <taxon>Ecdysozoa</taxon>
        <taxon>Arthropoda</taxon>
        <taxon>Hexapoda</taxon>
        <taxon>Insecta</taxon>
        <taxon>Pterygota</taxon>
        <taxon>Neoptera</taxon>
        <taxon>Endopterygota</taxon>
        <taxon>Lepidoptera</taxon>
        <taxon>Glossata</taxon>
        <taxon>Ditrysia</taxon>
        <taxon>Papilionoidea</taxon>
        <taxon>Pieridae</taxon>
        <taxon>Pierinae</taxon>
        <taxon>Pieris</taxon>
    </lineage>
</organism>
<evidence type="ECO:0000259" key="1">
    <source>
        <dbReference type="Pfam" id="PF00561"/>
    </source>
</evidence>
<dbReference type="Proteomes" id="UP001152562">
    <property type="component" value="Unassembled WGS sequence"/>
</dbReference>
<dbReference type="GO" id="GO:0046464">
    <property type="term" value="P:acylglycerol catabolic process"/>
    <property type="evidence" value="ECO:0007669"/>
    <property type="project" value="TreeGrafter"/>
</dbReference>
<reference evidence="2" key="1">
    <citation type="submission" date="2022-05" db="EMBL/GenBank/DDBJ databases">
        <authorList>
            <person name="Okamura Y."/>
        </authorList>
    </citation>
    <scope>NUCLEOTIDE SEQUENCE</scope>
</reference>
<dbReference type="AlphaFoldDB" id="A0A9P0TL58"/>
<dbReference type="InterPro" id="IPR029058">
    <property type="entry name" value="AB_hydrolase_fold"/>
</dbReference>
<dbReference type="GO" id="GO:0047372">
    <property type="term" value="F:monoacylglycerol lipase activity"/>
    <property type="evidence" value="ECO:0007669"/>
    <property type="project" value="TreeGrafter"/>
</dbReference>
<proteinExistence type="predicted"/>
<sequence>MALLEKEWFIESPWGRISIIAWGNCYDPPVLLCHGTMDSAACFRPLIRLLPQKFYYIGIELPGNGKSDPFPRGMVLTLYDFVYAVHVVVNHFRWEKFISIAHSFGTSVVKIYNLCYPGKLTKIIEFDPALHRMVTLGDFHSWYQITFGDFFKNFDEYNIDIEKTEKVSKDEAVQKSMKRRHLSEECAKETLERISIPAGDGFVRYTYDRRLKILQTPPYTPEHYKDVLTSVKTPTLSIIAQDTIDLGFYKLTPFLLDEMAYPNRNCRIKIVKGSHDVHYNNPECVADYVAEFLMGGFKAKL</sequence>
<dbReference type="PANTHER" id="PTHR43798:SF33">
    <property type="entry name" value="HYDROLASE, PUTATIVE (AFU_ORTHOLOGUE AFUA_2G14860)-RELATED"/>
    <property type="match status" value="1"/>
</dbReference>
<dbReference type="InterPro" id="IPR050266">
    <property type="entry name" value="AB_hydrolase_sf"/>
</dbReference>
<keyword evidence="3" id="KW-1185">Reference proteome</keyword>
<feature type="domain" description="AB hydrolase-1" evidence="1">
    <location>
        <begin position="28"/>
        <end position="155"/>
    </location>
</feature>
<dbReference type="EMBL" id="CALOZG010000040">
    <property type="protein sequence ID" value="CAH4034262.1"/>
    <property type="molecule type" value="Genomic_DNA"/>
</dbReference>
<dbReference type="PANTHER" id="PTHR43798">
    <property type="entry name" value="MONOACYLGLYCEROL LIPASE"/>
    <property type="match status" value="1"/>
</dbReference>
<accession>A0A9P0TL58</accession>
<dbReference type="Gene3D" id="3.40.50.1820">
    <property type="entry name" value="alpha/beta hydrolase"/>
    <property type="match status" value="1"/>
</dbReference>
<comment type="caution">
    <text evidence="2">The sequence shown here is derived from an EMBL/GenBank/DDBJ whole genome shotgun (WGS) entry which is preliminary data.</text>
</comment>
<dbReference type="InterPro" id="IPR000073">
    <property type="entry name" value="AB_hydrolase_1"/>
</dbReference>
<dbReference type="SUPFAM" id="SSF53474">
    <property type="entry name" value="alpha/beta-Hydrolases"/>
    <property type="match status" value="1"/>
</dbReference>
<dbReference type="GO" id="GO:0016020">
    <property type="term" value="C:membrane"/>
    <property type="evidence" value="ECO:0007669"/>
    <property type="project" value="TreeGrafter"/>
</dbReference>
<evidence type="ECO:0000313" key="3">
    <source>
        <dbReference type="Proteomes" id="UP001152562"/>
    </source>
</evidence>
<evidence type="ECO:0000313" key="2">
    <source>
        <dbReference type="EMBL" id="CAH4034262.1"/>
    </source>
</evidence>